<keyword evidence="3" id="KW-1185">Reference proteome</keyword>
<evidence type="ECO:0000313" key="3">
    <source>
        <dbReference type="Proteomes" id="UP001157125"/>
    </source>
</evidence>
<evidence type="ECO:0000313" key="2">
    <source>
        <dbReference type="EMBL" id="GMA34434.1"/>
    </source>
</evidence>
<accession>A0ABQ6I9F2</accession>
<organism evidence="2 3">
    <name type="scientific">Demequina litorisediminis</name>
    <dbReference type="NCBI Taxonomy" id="1849022"/>
    <lineage>
        <taxon>Bacteria</taxon>
        <taxon>Bacillati</taxon>
        <taxon>Actinomycetota</taxon>
        <taxon>Actinomycetes</taxon>
        <taxon>Micrococcales</taxon>
        <taxon>Demequinaceae</taxon>
        <taxon>Demequina</taxon>
    </lineage>
</organism>
<protein>
    <recommendedName>
        <fullName evidence="4">HNH endonuclease</fullName>
    </recommendedName>
</protein>
<sequence length="58" mass="6882">MGTINRDWHQDHRMPAKPSEDERGQWHWAHQEHCGCRAPSAKEQALIDQWRATHAEPR</sequence>
<dbReference type="Proteomes" id="UP001157125">
    <property type="component" value="Unassembled WGS sequence"/>
</dbReference>
<feature type="region of interest" description="Disordered" evidence="1">
    <location>
        <begin position="1"/>
        <end position="25"/>
    </location>
</feature>
<reference evidence="3" key="1">
    <citation type="journal article" date="2019" name="Int. J. Syst. Evol. Microbiol.">
        <title>The Global Catalogue of Microorganisms (GCM) 10K type strain sequencing project: providing services to taxonomists for standard genome sequencing and annotation.</title>
        <authorList>
            <consortium name="The Broad Institute Genomics Platform"/>
            <consortium name="The Broad Institute Genome Sequencing Center for Infectious Disease"/>
            <person name="Wu L."/>
            <person name="Ma J."/>
        </authorList>
    </citation>
    <scope>NUCLEOTIDE SEQUENCE [LARGE SCALE GENOMIC DNA]</scope>
    <source>
        <strain evidence="3">NBRC 112299</strain>
    </source>
</reference>
<evidence type="ECO:0000256" key="1">
    <source>
        <dbReference type="SAM" id="MobiDB-lite"/>
    </source>
</evidence>
<evidence type="ECO:0008006" key="4">
    <source>
        <dbReference type="Google" id="ProtNLM"/>
    </source>
</evidence>
<name>A0ABQ6I9F2_9MICO</name>
<dbReference type="EMBL" id="BSUN01000001">
    <property type="protein sequence ID" value="GMA34434.1"/>
    <property type="molecule type" value="Genomic_DNA"/>
</dbReference>
<dbReference type="RefSeq" id="WP_284327400.1">
    <property type="nucleotide sequence ID" value="NZ_BSUN01000001.1"/>
</dbReference>
<comment type="caution">
    <text evidence="2">The sequence shown here is derived from an EMBL/GenBank/DDBJ whole genome shotgun (WGS) entry which is preliminary data.</text>
</comment>
<gene>
    <name evidence="2" type="ORF">GCM10025876_06380</name>
</gene>
<proteinExistence type="predicted"/>